<dbReference type="Gene3D" id="3.30.1490.20">
    <property type="entry name" value="ATP-grasp fold, A domain"/>
    <property type="match status" value="1"/>
</dbReference>
<keyword evidence="6" id="KW-0436">Ligase</keyword>
<dbReference type="InterPro" id="IPR050856">
    <property type="entry name" value="Biotin_carboxylase_complex"/>
</dbReference>
<dbReference type="Gene3D" id="3.30.700.40">
    <property type="match status" value="1"/>
</dbReference>
<dbReference type="Proteomes" id="UP000295375">
    <property type="component" value="Unassembled WGS sequence"/>
</dbReference>
<evidence type="ECO:0000256" key="8">
    <source>
        <dbReference type="ARBA" id="ARBA00022840"/>
    </source>
</evidence>
<dbReference type="PROSITE" id="PS00867">
    <property type="entry name" value="CPSASE_2"/>
    <property type="match status" value="1"/>
</dbReference>
<keyword evidence="10" id="KW-0092">Biotin</keyword>
<dbReference type="FunFam" id="2.40.50.100:FF:000003">
    <property type="entry name" value="Acetyl-CoA carboxylase biotin carboxyl carrier protein"/>
    <property type="match status" value="1"/>
</dbReference>
<comment type="subunit">
    <text evidence="4">Acetyl-CoA carboxylase is a heterohexamer of biotin carboxyl carrier protein, biotin carboxylase and the two subunits of carboxyl transferase in a 2:2 complex.</text>
</comment>
<dbReference type="Pfam" id="PF00364">
    <property type="entry name" value="Biotin_lipoyl"/>
    <property type="match status" value="1"/>
</dbReference>
<dbReference type="SUPFAM" id="SSF56059">
    <property type="entry name" value="Glutathione synthetase ATP-binding domain-like"/>
    <property type="match status" value="1"/>
</dbReference>
<dbReference type="FunFam" id="3.40.50.20:FF:000010">
    <property type="entry name" value="Propionyl-CoA carboxylase subunit alpha"/>
    <property type="match status" value="1"/>
</dbReference>
<evidence type="ECO:0000256" key="6">
    <source>
        <dbReference type="ARBA" id="ARBA00022598"/>
    </source>
</evidence>
<dbReference type="CDD" id="cd06850">
    <property type="entry name" value="biotinyl_domain"/>
    <property type="match status" value="1"/>
</dbReference>
<evidence type="ECO:0000259" key="16">
    <source>
        <dbReference type="PROSITE" id="PS50979"/>
    </source>
</evidence>
<dbReference type="InterPro" id="IPR000089">
    <property type="entry name" value="Biotin_lipoyl"/>
</dbReference>
<keyword evidence="8 13" id="KW-0067">ATP-binding</keyword>
<evidence type="ECO:0000259" key="15">
    <source>
        <dbReference type="PROSITE" id="PS50975"/>
    </source>
</evidence>
<comment type="caution">
    <text evidence="17">The sequence shown here is derived from an EMBL/GenBank/DDBJ whole genome shotgun (WGS) entry which is preliminary data.</text>
</comment>
<dbReference type="PANTHER" id="PTHR18866:SF33">
    <property type="entry name" value="METHYLCROTONOYL-COA CARBOXYLASE SUBUNIT ALPHA, MITOCHONDRIAL-RELATED"/>
    <property type="match status" value="1"/>
</dbReference>
<evidence type="ECO:0000256" key="2">
    <source>
        <dbReference type="ARBA" id="ARBA00003761"/>
    </source>
</evidence>
<dbReference type="RefSeq" id="WP_133592474.1">
    <property type="nucleotide sequence ID" value="NZ_CP037953.1"/>
</dbReference>
<evidence type="ECO:0000259" key="14">
    <source>
        <dbReference type="PROSITE" id="PS50968"/>
    </source>
</evidence>
<dbReference type="Pfam" id="PF02785">
    <property type="entry name" value="Biotin_carb_C"/>
    <property type="match status" value="1"/>
</dbReference>
<dbReference type="PROSITE" id="PS00188">
    <property type="entry name" value="BIOTIN"/>
    <property type="match status" value="1"/>
</dbReference>
<dbReference type="Pfam" id="PF21139">
    <property type="entry name" value="BT_MCC_alpha"/>
    <property type="match status" value="1"/>
</dbReference>
<organism evidence="17 18">
    <name type="scientific">Permianibacter aggregans</name>
    <dbReference type="NCBI Taxonomy" id="1510150"/>
    <lineage>
        <taxon>Bacteria</taxon>
        <taxon>Pseudomonadati</taxon>
        <taxon>Pseudomonadota</taxon>
        <taxon>Gammaproteobacteria</taxon>
        <taxon>Pseudomonadales</taxon>
        <taxon>Pseudomonadaceae</taxon>
        <taxon>Permianibacter</taxon>
    </lineage>
</organism>
<dbReference type="InterPro" id="IPR011764">
    <property type="entry name" value="Biotin_carboxylation_dom"/>
</dbReference>
<dbReference type="Gene3D" id="3.30.470.20">
    <property type="entry name" value="ATP-grasp fold, B domain"/>
    <property type="match status" value="1"/>
</dbReference>
<dbReference type="InterPro" id="IPR016185">
    <property type="entry name" value="PreATP-grasp_dom_sf"/>
</dbReference>
<dbReference type="InterPro" id="IPR011053">
    <property type="entry name" value="Single_hybrid_motif"/>
</dbReference>
<proteinExistence type="predicted"/>
<evidence type="ECO:0000313" key="18">
    <source>
        <dbReference type="Proteomes" id="UP000295375"/>
    </source>
</evidence>
<comment type="pathway">
    <text evidence="3">Lipid metabolism; malonyl-CoA biosynthesis; malonyl-CoA from acetyl-CoA: step 1/1.</text>
</comment>
<comment type="function">
    <text evidence="2">This protein is a component of the acetyl coenzyme A carboxylase complex; first, biotin carboxylase catalyzes the carboxylation of the carrier protein and then the transcarboxylase transfers the carboxyl group to form malonyl-CoA.</text>
</comment>
<evidence type="ECO:0000256" key="5">
    <source>
        <dbReference type="ARBA" id="ARBA00017242"/>
    </source>
</evidence>
<name>A0A4R6UFV2_9GAMM</name>
<evidence type="ECO:0000313" key="17">
    <source>
        <dbReference type="EMBL" id="TDQ45670.1"/>
    </source>
</evidence>
<accession>A0A4R6UFV2</accession>
<dbReference type="AlphaFoldDB" id="A0A4R6UFV2"/>
<dbReference type="NCBIfam" id="NF006367">
    <property type="entry name" value="PRK08591.1"/>
    <property type="match status" value="1"/>
</dbReference>
<dbReference type="InterPro" id="IPR005479">
    <property type="entry name" value="CPAse_ATP-bd"/>
</dbReference>
<dbReference type="GO" id="GO:0004075">
    <property type="term" value="F:biotin carboxylase activity"/>
    <property type="evidence" value="ECO:0007669"/>
    <property type="project" value="UniProtKB-EC"/>
</dbReference>
<sequence>MFEKILIANRGEIACRVMRTAQRMGIQCVAVYSDADANAMHVKMADEAWHLGGAAARDSYLKGDLILEIAKKSGAQAIHPGYGFLSENAEFADLCEQNGIVFIGPHAASIRAMGSKAGAKEIMGPAGVPLVKGYHGDDQSLATLQKAADDIGYPVLIKAVSGGGGKGMRQVFSSDEFAENLKSCQREAKASFNDERVLVEKYLTKPRHVEIQVFADTHGHAVYLFERDCSVQRRHQKIIEEAPAPLMKSEIRQKMGEAAVRAAKAVNYVGAGTCEFLLDEDGSFYFMEMNTRLQVEHPVTEMITGQDLVEWQLRVAAGEHLPLKQEQLRINGHAFEARIYAEDPDNNFLPSTGTLHHLRQPQIGAHVRVDTGVEQGDTVSIHYDPMIAKLIVWDESREKALARLRAALAEYEIVGLTHNIRFLHSLASHPEFIKGNVDTGFIKKHEQALFPPKPDVSDEQLAIAALFLMADRMRDAKSQASKNADCYSPWADVTGWRMNEDNHHQFTFIADEKEYPCLVHFRPHGVVLELPTGECRATGELTSDDLLAININGKRQQVRVVQRDKMLTLIGHGWSRVLQLKTLNLEGMGGSGAGRLTAPMPGSVIDVKVKAGDEVKQGQALLVLEAMKMEHTIRAPADGRVAEVMFAPGDMVQDGVELVRFEK</sequence>
<dbReference type="InterPro" id="IPR011761">
    <property type="entry name" value="ATP-grasp"/>
</dbReference>
<reference evidence="17 18" key="1">
    <citation type="submission" date="2019-03" db="EMBL/GenBank/DDBJ databases">
        <title>Genomic Encyclopedia of Type Strains, Phase IV (KMG-IV): sequencing the most valuable type-strain genomes for metagenomic binning, comparative biology and taxonomic classification.</title>
        <authorList>
            <person name="Goeker M."/>
        </authorList>
    </citation>
    <scope>NUCLEOTIDE SEQUENCE [LARGE SCALE GENOMIC DNA]</scope>
    <source>
        <strain evidence="17 18">DSM 103792</strain>
    </source>
</reference>
<dbReference type="SUPFAM" id="SSF51246">
    <property type="entry name" value="Rudiment single hybrid motif"/>
    <property type="match status" value="1"/>
</dbReference>
<comment type="catalytic activity">
    <reaction evidence="12">
        <text>N(6)-biotinyl-L-lysyl-[protein] + hydrogencarbonate + ATP = N(6)-carboxybiotinyl-L-lysyl-[protein] + ADP + phosphate + H(+)</text>
        <dbReference type="Rhea" id="RHEA:13501"/>
        <dbReference type="Rhea" id="RHEA-COMP:10505"/>
        <dbReference type="Rhea" id="RHEA-COMP:10506"/>
        <dbReference type="ChEBI" id="CHEBI:15378"/>
        <dbReference type="ChEBI" id="CHEBI:17544"/>
        <dbReference type="ChEBI" id="CHEBI:30616"/>
        <dbReference type="ChEBI" id="CHEBI:43474"/>
        <dbReference type="ChEBI" id="CHEBI:83144"/>
        <dbReference type="ChEBI" id="CHEBI:83145"/>
        <dbReference type="ChEBI" id="CHEBI:456216"/>
        <dbReference type="EC" id="6.3.4.14"/>
    </reaction>
</comment>
<dbReference type="SUPFAM" id="SSF52440">
    <property type="entry name" value="PreATP-grasp domain"/>
    <property type="match status" value="1"/>
</dbReference>
<dbReference type="InterPro" id="IPR013815">
    <property type="entry name" value="ATP_grasp_subdomain_1"/>
</dbReference>
<dbReference type="Pfam" id="PF02786">
    <property type="entry name" value="CPSase_L_D2"/>
    <property type="match status" value="1"/>
</dbReference>
<keyword evidence="9" id="KW-0809">Transit peptide</keyword>
<keyword evidence="18" id="KW-1185">Reference proteome</keyword>
<evidence type="ECO:0000256" key="10">
    <source>
        <dbReference type="ARBA" id="ARBA00023267"/>
    </source>
</evidence>
<dbReference type="InterPro" id="IPR005482">
    <property type="entry name" value="Biotin_COase_C"/>
</dbReference>
<dbReference type="InterPro" id="IPR048429">
    <property type="entry name" value="MCC_alpha_BT"/>
</dbReference>
<dbReference type="SUPFAM" id="SSF51230">
    <property type="entry name" value="Single hybrid motif"/>
    <property type="match status" value="1"/>
</dbReference>
<protein>
    <recommendedName>
        <fullName evidence="5">Biotin carboxylase</fullName>
    </recommendedName>
    <alternativeName>
        <fullName evidence="11">Acetyl-coenzyme A carboxylase biotin carboxylase subunit A</fullName>
    </alternativeName>
</protein>
<feature type="domain" description="Lipoyl-binding" evidence="14">
    <location>
        <begin position="585"/>
        <end position="662"/>
    </location>
</feature>
<dbReference type="Gene3D" id="2.40.50.100">
    <property type="match status" value="1"/>
</dbReference>
<dbReference type="FunFam" id="3.30.470.20:FF:000028">
    <property type="entry name" value="Methylcrotonoyl-CoA carboxylase subunit alpha, mitochondrial"/>
    <property type="match status" value="1"/>
</dbReference>
<feature type="domain" description="Biotin carboxylation" evidence="16">
    <location>
        <begin position="1"/>
        <end position="447"/>
    </location>
</feature>
<feature type="domain" description="ATP-grasp" evidence="15">
    <location>
        <begin position="120"/>
        <end position="317"/>
    </location>
</feature>
<dbReference type="PROSITE" id="PS50975">
    <property type="entry name" value="ATP_GRASP"/>
    <property type="match status" value="1"/>
</dbReference>
<dbReference type="PANTHER" id="PTHR18866">
    <property type="entry name" value="CARBOXYLASE:PYRUVATE/ACETYL-COA/PROPIONYL-COA CARBOXYLASE"/>
    <property type="match status" value="1"/>
</dbReference>
<dbReference type="InterPro" id="IPR001882">
    <property type="entry name" value="Biotin_BS"/>
</dbReference>
<dbReference type="InterPro" id="IPR011054">
    <property type="entry name" value="Rudment_hybrid_motif"/>
</dbReference>
<evidence type="ECO:0000256" key="1">
    <source>
        <dbReference type="ARBA" id="ARBA00001953"/>
    </source>
</evidence>
<dbReference type="Pfam" id="PF00289">
    <property type="entry name" value="Biotin_carb_N"/>
    <property type="match status" value="1"/>
</dbReference>
<dbReference type="PROSITE" id="PS50979">
    <property type="entry name" value="BC"/>
    <property type="match status" value="1"/>
</dbReference>
<dbReference type="PROSITE" id="PS50968">
    <property type="entry name" value="BIOTINYL_LIPOYL"/>
    <property type="match status" value="1"/>
</dbReference>
<evidence type="ECO:0000256" key="4">
    <source>
        <dbReference type="ARBA" id="ARBA00011750"/>
    </source>
</evidence>
<dbReference type="EMBL" id="SNYM01000018">
    <property type="protein sequence ID" value="TDQ45670.1"/>
    <property type="molecule type" value="Genomic_DNA"/>
</dbReference>
<evidence type="ECO:0000256" key="12">
    <source>
        <dbReference type="ARBA" id="ARBA00048600"/>
    </source>
</evidence>
<evidence type="ECO:0000256" key="7">
    <source>
        <dbReference type="ARBA" id="ARBA00022741"/>
    </source>
</evidence>
<evidence type="ECO:0000256" key="9">
    <source>
        <dbReference type="ARBA" id="ARBA00022946"/>
    </source>
</evidence>
<dbReference type="Gene3D" id="3.40.50.20">
    <property type="match status" value="1"/>
</dbReference>
<dbReference type="GO" id="GO:0005524">
    <property type="term" value="F:ATP binding"/>
    <property type="evidence" value="ECO:0007669"/>
    <property type="project" value="UniProtKB-UniRule"/>
</dbReference>
<keyword evidence="7 13" id="KW-0547">Nucleotide-binding</keyword>
<evidence type="ECO:0000256" key="11">
    <source>
        <dbReference type="ARBA" id="ARBA00033786"/>
    </source>
</evidence>
<evidence type="ECO:0000256" key="3">
    <source>
        <dbReference type="ARBA" id="ARBA00004956"/>
    </source>
</evidence>
<dbReference type="OrthoDB" id="9763189at2"/>
<gene>
    <name evidence="17" type="ORF">EV696_11816</name>
</gene>
<dbReference type="SMART" id="SM00878">
    <property type="entry name" value="Biotin_carb_C"/>
    <property type="match status" value="1"/>
</dbReference>
<dbReference type="FunFam" id="3.30.1490.20:FF:000003">
    <property type="entry name" value="acetyl-CoA carboxylase isoform X1"/>
    <property type="match status" value="1"/>
</dbReference>
<dbReference type="InterPro" id="IPR005481">
    <property type="entry name" value="BC-like_N"/>
</dbReference>
<evidence type="ECO:0000256" key="13">
    <source>
        <dbReference type="PROSITE-ProRule" id="PRU00409"/>
    </source>
</evidence>
<dbReference type="GO" id="GO:0046872">
    <property type="term" value="F:metal ion binding"/>
    <property type="evidence" value="ECO:0007669"/>
    <property type="project" value="InterPro"/>
</dbReference>
<comment type="cofactor">
    <cofactor evidence="1">
        <name>biotin</name>
        <dbReference type="ChEBI" id="CHEBI:57586"/>
    </cofactor>
</comment>